<reference evidence="2 3" key="1">
    <citation type="submission" date="2019-01" db="EMBL/GenBank/DDBJ databases">
        <title>Sequencing of cultivated peanut Arachis hypogaea provides insights into genome evolution and oil improvement.</title>
        <authorList>
            <person name="Chen X."/>
        </authorList>
    </citation>
    <scope>NUCLEOTIDE SEQUENCE [LARGE SCALE GENOMIC DNA]</scope>
    <source>
        <strain evidence="3">cv. Fuhuasheng</strain>
        <tissue evidence="2">Leaves</tissue>
    </source>
</reference>
<dbReference type="InterPro" id="IPR019557">
    <property type="entry name" value="AminoTfrase-like_pln_mobile"/>
</dbReference>
<evidence type="ECO:0000313" key="3">
    <source>
        <dbReference type="Proteomes" id="UP000289738"/>
    </source>
</evidence>
<feature type="domain" description="Aminotransferase-like plant mobile" evidence="1">
    <location>
        <begin position="21"/>
        <end position="214"/>
    </location>
</feature>
<organism evidence="2 3">
    <name type="scientific">Arachis hypogaea</name>
    <name type="common">Peanut</name>
    <dbReference type="NCBI Taxonomy" id="3818"/>
    <lineage>
        <taxon>Eukaryota</taxon>
        <taxon>Viridiplantae</taxon>
        <taxon>Streptophyta</taxon>
        <taxon>Embryophyta</taxon>
        <taxon>Tracheophyta</taxon>
        <taxon>Spermatophyta</taxon>
        <taxon>Magnoliopsida</taxon>
        <taxon>eudicotyledons</taxon>
        <taxon>Gunneridae</taxon>
        <taxon>Pentapetalae</taxon>
        <taxon>rosids</taxon>
        <taxon>fabids</taxon>
        <taxon>Fabales</taxon>
        <taxon>Fabaceae</taxon>
        <taxon>Papilionoideae</taxon>
        <taxon>50 kb inversion clade</taxon>
        <taxon>dalbergioids sensu lato</taxon>
        <taxon>Dalbergieae</taxon>
        <taxon>Pterocarpus clade</taxon>
        <taxon>Arachis</taxon>
    </lineage>
</organism>
<keyword evidence="3" id="KW-1185">Reference proteome</keyword>
<protein>
    <recommendedName>
        <fullName evidence="1">Aminotransferase-like plant mobile domain-containing protein</fullName>
    </recommendedName>
</protein>
<dbReference type="PANTHER" id="PTHR46033">
    <property type="entry name" value="PROTEIN MAIN-LIKE 2"/>
    <property type="match status" value="1"/>
</dbReference>
<dbReference type="AlphaFoldDB" id="A0A444ZNF2"/>
<dbReference type="GO" id="GO:0010073">
    <property type="term" value="P:meristem maintenance"/>
    <property type="evidence" value="ECO:0007669"/>
    <property type="project" value="InterPro"/>
</dbReference>
<name>A0A444ZNF2_ARAHY</name>
<proteinExistence type="predicted"/>
<accession>A0A444ZNF2</accession>
<comment type="caution">
    <text evidence="2">The sequence shown here is derived from an EMBL/GenBank/DDBJ whole genome shotgun (WGS) entry which is preliminary data.</text>
</comment>
<gene>
    <name evidence="2" type="ORF">Ahy_B04g072643</name>
</gene>
<sequence length="223" mass="25856">MRRQQGMHLDERYVPYLQMAGLYHLTRLNESWFRLDESLVSAFVECWHPEMYTFHMPFGDCTITLQDMAYQLGLPIDGYYVSGCLTNFHTYIKGGRPSWAWFEELLGVLPHANCIQKFAMNCSWFQETFGELPDGADEPTVWRYARAYIMMIDKSGTRIHIRWLPYVARLEDMGGYSWGSAALVVIPVHVTRGEQPRGEVSRTVTTASVVDLLAISWIQTRWI</sequence>
<dbReference type="InterPro" id="IPR044824">
    <property type="entry name" value="MAIN-like"/>
</dbReference>
<evidence type="ECO:0000259" key="1">
    <source>
        <dbReference type="Pfam" id="PF10536"/>
    </source>
</evidence>
<evidence type="ECO:0000313" key="2">
    <source>
        <dbReference type="EMBL" id="RYR15726.1"/>
    </source>
</evidence>
<dbReference type="Proteomes" id="UP000289738">
    <property type="component" value="Chromosome B04"/>
</dbReference>
<dbReference type="PANTHER" id="PTHR46033:SF8">
    <property type="entry name" value="PROTEIN MAINTENANCE OF MERISTEMS-LIKE"/>
    <property type="match status" value="1"/>
</dbReference>
<dbReference type="Pfam" id="PF10536">
    <property type="entry name" value="PMD"/>
    <property type="match status" value="1"/>
</dbReference>
<dbReference type="EMBL" id="SDMP01000014">
    <property type="protein sequence ID" value="RYR15726.1"/>
    <property type="molecule type" value="Genomic_DNA"/>
</dbReference>